<reference evidence="2" key="1">
    <citation type="submission" date="2021-01" db="EMBL/GenBank/DDBJ databases">
        <authorList>
            <person name="Corre E."/>
            <person name="Pelletier E."/>
            <person name="Niang G."/>
            <person name="Scheremetjew M."/>
            <person name="Finn R."/>
            <person name="Kale V."/>
            <person name="Holt S."/>
            <person name="Cochrane G."/>
            <person name="Meng A."/>
            <person name="Brown T."/>
            <person name="Cohen L."/>
        </authorList>
    </citation>
    <scope>NUCLEOTIDE SEQUENCE</scope>
    <source>
        <strain evidence="2">CCMP1374</strain>
    </source>
</reference>
<evidence type="ECO:0000256" key="1">
    <source>
        <dbReference type="SAM" id="MobiDB-lite"/>
    </source>
</evidence>
<sequence>MSASTPKATGGVQVNLMVSRVFMTSSAVRAHAAAGEIPNARSVCGITVEQSPSEKPPNAKAKENGLGVSAQLIGGESREGGGEGDGEVKQTLKPPLTTQ</sequence>
<dbReference type="EMBL" id="HBEP01020688">
    <property type="protein sequence ID" value="CAD8491458.1"/>
    <property type="molecule type" value="Transcribed_RNA"/>
</dbReference>
<feature type="compositionally biased region" description="Basic and acidic residues" evidence="1">
    <location>
        <begin position="76"/>
        <end position="90"/>
    </location>
</feature>
<protein>
    <submittedName>
        <fullName evidence="2">Uncharacterized protein</fullName>
    </submittedName>
</protein>
<proteinExistence type="predicted"/>
<evidence type="ECO:0000313" key="2">
    <source>
        <dbReference type="EMBL" id="CAD8491458.1"/>
    </source>
</evidence>
<accession>A0A7S0HMS1</accession>
<name>A0A7S0HMS1_9EUKA</name>
<organism evidence="2">
    <name type="scientific">Phaeocystis antarctica</name>
    <dbReference type="NCBI Taxonomy" id="33657"/>
    <lineage>
        <taxon>Eukaryota</taxon>
        <taxon>Haptista</taxon>
        <taxon>Haptophyta</taxon>
        <taxon>Prymnesiophyceae</taxon>
        <taxon>Phaeocystales</taxon>
        <taxon>Phaeocystaceae</taxon>
        <taxon>Phaeocystis</taxon>
    </lineage>
</organism>
<feature type="region of interest" description="Disordered" evidence="1">
    <location>
        <begin position="49"/>
        <end position="99"/>
    </location>
</feature>
<gene>
    <name evidence="2" type="ORF">PANT1444_LOCUS11634</name>
</gene>
<dbReference type="AlphaFoldDB" id="A0A7S0HMS1"/>